<organism evidence="3">
    <name type="scientific">Entomoneis paludosa</name>
    <dbReference type="NCBI Taxonomy" id="265537"/>
    <lineage>
        <taxon>Eukaryota</taxon>
        <taxon>Sar</taxon>
        <taxon>Stramenopiles</taxon>
        <taxon>Ochrophyta</taxon>
        <taxon>Bacillariophyta</taxon>
        <taxon>Bacillariophyceae</taxon>
        <taxon>Bacillariophycidae</taxon>
        <taxon>Entomoneidaceae</taxon>
        <taxon>Entomoneis</taxon>
    </lineage>
</organism>
<evidence type="ECO:0000313" key="3">
    <source>
        <dbReference type="EMBL" id="CAD9975640.1"/>
    </source>
</evidence>
<feature type="transmembrane region" description="Helical" evidence="2">
    <location>
        <begin position="121"/>
        <end position="146"/>
    </location>
</feature>
<keyword evidence="2" id="KW-0472">Membrane</keyword>
<feature type="transmembrane region" description="Helical" evidence="2">
    <location>
        <begin position="166"/>
        <end position="186"/>
    </location>
</feature>
<feature type="transmembrane region" description="Helical" evidence="2">
    <location>
        <begin position="412"/>
        <end position="431"/>
    </location>
</feature>
<feature type="transmembrane region" description="Helical" evidence="2">
    <location>
        <begin position="313"/>
        <end position="337"/>
    </location>
</feature>
<keyword evidence="2" id="KW-0812">Transmembrane</keyword>
<feature type="transmembrane region" description="Helical" evidence="2">
    <location>
        <begin position="246"/>
        <end position="263"/>
    </location>
</feature>
<proteinExistence type="predicted"/>
<keyword evidence="2" id="KW-1133">Transmembrane helix</keyword>
<feature type="compositionally biased region" description="Polar residues" evidence="1">
    <location>
        <begin position="83"/>
        <end position="99"/>
    </location>
</feature>
<feature type="transmembrane region" description="Helical" evidence="2">
    <location>
        <begin position="357"/>
        <end position="382"/>
    </location>
</feature>
<dbReference type="AlphaFoldDB" id="A0A7S2YGB6"/>
<evidence type="ECO:0000256" key="2">
    <source>
        <dbReference type="SAM" id="Phobius"/>
    </source>
</evidence>
<feature type="transmembrane region" description="Helical" evidence="2">
    <location>
        <begin position="213"/>
        <end position="234"/>
    </location>
</feature>
<evidence type="ECO:0000256" key="1">
    <source>
        <dbReference type="SAM" id="MobiDB-lite"/>
    </source>
</evidence>
<sequence>MEPEGTKISQNQTSRMEDTDMVSGMLGQAIWPYRKPIYTAVVVEKRFPSTESFDGDASTASSSSANSSELPPLISAQLFSSGDETGSEVSASGRSNQSFDVEDQEQTADEWLLASIYKYSIIFGLLVGCFIQSSSLGANYILMIVFGRDFEVMAQHHQNVVLFSLAWSFLTSLMGIAILLILRSLISLASQGLDKSNLPTGPRTIFFSHQLSLVAYLEFPFAFGALAGVCASWAGTDLLLGLESHAYHSLLTLFMAYFGKFVFESCSRRSVIGSGCGERDEPASDKTQPLLESRESAEEKVQRIHKEFKSKGLITGLLVGFFIQFSSLGASFLIDALANDDETDENHQSSISKQNLLLFSLGWSFVFGTMGVAILLLLRYLVGIVCDHILSQSQSPESEIEEEEEMADKWSVSLEFFFAVGCLVGVNMAWLLTDVGLGLNAHIWRSILTLGAAGVWCCVLARCFGFRHVVSSEDTNSNVIYPTSKKTVTKATQTNSDCLLIV</sequence>
<feature type="region of interest" description="Disordered" evidence="1">
    <location>
        <begin position="83"/>
        <end position="102"/>
    </location>
</feature>
<name>A0A7S2YGB6_9STRA</name>
<gene>
    <name evidence="3" type="ORF">APAL1065_LOCUS16358</name>
</gene>
<dbReference type="EMBL" id="HBHT01024367">
    <property type="protein sequence ID" value="CAD9975640.1"/>
    <property type="molecule type" value="Transcribed_RNA"/>
</dbReference>
<accession>A0A7S2YGB6</accession>
<feature type="transmembrane region" description="Helical" evidence="2">
    <location>
        <begin position="443"/>
        <end position="464"/>
    </location>
</feature>
<protein>
    <submittedName>
        <fullName evidence="3">Uncharacterized protein</fullName>
    </submittedName>
</protein>
<reference evidence="3" key="1">
    <citation type="submission" date="2021-01" db="EMBL/GenBank/DDBJ databases">
        <authorList>
            <person name="Corre E."/>
            <person name="Pelletier E."/>
            <person name="Niang G."/>
            <person name="Scheremetjew M."/>
            <person name="Finn R."/>
            <person name="Kale V."/>
            <person name="Holt S."/>
            <person name="Cochrane G."/>
            <person name="Meng A."/>
            <person name="Brown T."/>
            <person name="Cohen L."/>
        </authorList>
    </citation>
    <scope>NUCLEOTIDE SEQUENCE</scope>
    <source>
        <strain evidence="3">CCMP125</strain>
    </source>
</reference>